<feature type="compositionally biased region" description="Basic and acidic residues" evidence="1">
    <location>
        <begin position="209"/>
        <end position="223"/>
    </location>
</feature>
<evidence type="ECO:0000313" key="3">
    <source>
        <dbReference type="Proteomes" id="UP000215902"/>
    </source>
</evidence>
<organism evidence="2 3">
    <name type="scientific">Macrostomum lignano</name>
    <dbReference type="NCBI Taxonomy" id="282301"/>
    <lineage>
        <taxon>Eukaryota</taxon>
        <taxon>Metazoa</taxon>
        <taxon>Spiralia</taxon>
        <taxon>Lophotrochozoa</taxon>
        <taxon>Platyhelminthes</taxon>
        <taxon>Rhabditophora</taxon>
        <taxon>Macrostomorpha</taxon>
        <taxon>Macrostomida</taxon>
        <taxon>Macrostomidae</taxon>
        <taxon>Macrostomum</taxon>
    </lineage>
</organism>
<protein>
    <submittedName>
        <fullName evidence="2">Uncharacterized protein</fullName>
    </submittedName>
</protein>
<feature type="region of interest" description="Disordered" evidence="1">
    <location>
        <begin position="662"/>
        <end position="685"/>
    </location>
</feature>
<gene>
    <name evidence="2" type="ORF">BOX15_Mlig019794g4</name>
</gene>
<evidence type="ECO:0000313" key="2">
    <source>
        <dbReference type="EMBL" id="PAA50372.1"/>
    </source>
</evidence>
<keyword evidence="3" id="KW-1185">Reference proteome</keyword>
<reference evidence="2 3" key="1">
    <citation type="submission" date="2017-06" db="EMBL/GenBank/DDBJ databases">
        <title>A platform for efficient transgenesis in Macrostomum lignano, a flatworm model organism for stem cell research.</title>
        <authorList>
            <person name="Berezikov E."/>
        </authorList>
    </citation>
    <scope>NUCLEOTIDE SEQUENCE [LARGE SCALE GENOMIC DNA]</scope>
    <source>
        <strain evidence="2">DV1</strain>
        <tissue evidence="2">Whole organism</tissue>
    </source>
</reference>
<feature type="compositionally biased region" description="Basic and acidic residues" evidence="1">
    <location>
        <begin position="173"/>
        <end position="183"/>
    </location>
</feature>
<feature type="compositionally biased region" description="Low complexity" evidence="1">
    <location>
        <begin position="63"/>
        <end position="79"/>
    </location>
</feature>
<sequence length="709" mass="76159">MAKLLFPEPAELLLKASRPNQLCCFAAFKARRQNPAAMTDDTEEESVLVYRPQSMLFPSSPDLSMTSSRTSTSSPMSLTVRQVNSGESAETRLRSTVVEVFPTAAQCVTSRHHLPLATSSPSRLSIDSRLSLPSLVDSVLRWRTSSPAGSPAGTSEAVDAGKMARRRQRRRMHQSDRLQRRTWDGSGDTSVCPIKMVGSPEETSSQARSDPDDTAHNGCFKDEAIPTVERFDDQSDVRSDDDSNIVEIYLDSILENLPDEVDPQGSADFTGKEVADGPNTGECVDLDELLLLAETADDAADKANATAGSDLVELARGQAAVSAEVSGTSTTTPRETSGVDCPDGWRRLSATGSEPATDEFSFIRVRVLPTPTPTTLPASVTTTATMPRLRRAATMAAPATTLAAPQRFWPEAAGGSSSTSTRRRFHKRRQSYILNRTHEQRKPGDKNQNSVVLTGARRSLGTPVAKPEQPSLPQPPPSSAARLPSSAPVRAVIFHPPSQAGRAAYLANYLASSGQPASIWSSGELLAEVANNRSESKLPRWQQRPRIQQAARLLRDGLSFRRSSRRYSKSGAGAAAATADPADVLVACAKRNYLPVVLLPACDPTDDAYLRRLRESLAGMTPSLPTGLVVVVAGPSEAAHWAAAAGADTPLQVLRDELAATSAAATNDDSRRHQRRQQQQQLPPGPECCRQVLAAARCSGALAAPHRLL</sequence>
<feature type="region of interest" description="Disordered" evidence="1">
    <location>
        <begin position="59"/>
        <end position="87"/>
    </location>
</feature>
<name>A0A267DP86_9PLAT</name>
<dbReference type="AlphaFoldDB" id="A0A267DP86"/>
<accession>A0A267DP86</accession>
<feature type="region of interest" description="Disordered" evidence="1">
    <location>
        <begin position="144"/>
        <end position="223"/>
    </location>
</feature>
<proteinExistence type="predicted"/>
<feature type="compositionally biased region" description="Polar residues" evidence="1">
    <location>
        <begin position="325"/>
        <end position="335"/>
    </location>
</feature>
<dbReference type="EMBL" id="NIVC01003651">
    <property type="protein sequence ID" value="PAA50372.1"/>
    <property type="molecule type" value="Genomic_DNA"/>
</dbReference>
<comment type="caution">
    <text evidence="2">The sequence shown here is derived from an EMBL/GenBank/DDBJ whole genome shotgun (WGS) entry which is preliminary data.</text>
</comment>
<dbReference type="Proteomes" id="UP000215902">
    <property type="component" value="Unassembled WGS sequence"/>
</dbReference>
<feature type="region of interest" description="Disordered" evidence="1">
    <location>
        <begin position="460"/>
        <end position="484"/>
    </location>
</feature>
<feature type="compositionally biased region" description="Basic residues" evidence="1">
    <location>
        <begin position="163"/>
        <end position="172"/>
    </location>
</feature>
<feature type="region of interest" description="Disordered" evidence="1">
    <location>
        <begin position="324"/>
        <end position="344"/>
    </location>
</feature>
<evidence type="ECO:0000256" key="1">
    <source>
        <dbReference type="SAM" id="MobiDB-lite"/>
    </source>
</evidence>